<name>A0A520KLP5_9CREN</name>
<comment type="caution">
    <text evidence="1">The sequence shown here is derived from an EMBL/GenBank/DDBJ whole genome shotgun (WGS) entry which is preliminary data.</text>
</comment>
<dbReference type="AlphaFoldDB" id="A0A520KLP5"/>
<reference evidence="1 2" key="1">
    <citation type="journal article" date="2019" name="Nat. Microbiol.">
        <title>Wide diversity of methane and short-chain alkane metabolisms in uncultured archaea.</title>
        <authorList>
            <person name="Borrel G."/>
            <person name="Adam P.S."/>
            <person name="McKay L.J."/>
            <person name="Chen L.X."/>
            <person name="Sierra-Garcia I.N."/>
            <person name="Sieber C.M."/>
            <person name="Letourneur Q."/>
            <person name="Ghozlane A."/>
            <person name="Andersen G.L."/>
            <person name="Li W.J."/>
            <person name="Hallam S.J."/>
            <person name="Muyzer G."/>
            <person name="de Oliveira V.M."/>
            <person name="Inskeep W.P."/>
            <person name="Banfield J.F."/>
            <person name="Gribaldo S."/>
        </authorList>
    </citation>
    <scope>NUCLEOTIDE SEQUENCE [LARGE SCALE GENOMIC DNA]</scope>
    <source>
        <strain evidence="1">NM4</strain>
    </source>
</reference>
<dbReference type="Proteomes" id="UP000316217">
    <property type="component" value="Unassembled WGS sequence"/>
</dbReference>
<accession>A0A520KLP5</accession>
<evidence type="ECO:0000313" key="2">
    <source>
        <dbReference type="Proteomes" id="UP000316217"/>
    </source>
</evidence>
<protein>
    <submittedName>
        <fullName evidence="1">Uncharacterized protein</fullName>
    </submittedName>
</protein>
<sequence length="118" mass="13811">MSWMFRIKSQKEWEDLVRRGLKGEAWALEIAAETALSAVNDVNKLSREAAAFLSHLMWLAEECERMVSWITRPSCKDVREAYLRLGIRPERMDLPISDLILLRRMFNSVPALWAEEFI</sequence>
<dbReference type="EMBL" id="RXII01000055">
    <property type="protein sequence ID" value="RZN62085.1"/>
    <property type="molecule type" value="Genomic_DNA"/>
</dbReference>
<organism evidence="1 2">
    <name type="scientific">Candidatus Methanodesulfokora washburnensis</name>
    <dbReference type="NCBI Taxonomy" id="2478471"/>
    <lineage>
        <taxon>Archaea</taxon>
        <taxon>Thermoproteota</taxon>
        <taxon>Candidatus Korarchaeia</taxon>
        <taxon>Candidatus Korarchaeia incertae sedis</taxon>
        <taxon>Candidatus Methanodesulfokora</taxon>
    </lineage>
</organism>
<evidence type="ECO:0000313" key="1">
    <source>
        <dbReference type="EMBL" id="RZN62085.1"/>
    </source>
</evidence>
<gene>
    <name evidence="1" type="ORF">EF810_03645</name>
</gene>
<proteinExistence type="predicted"/>